<comment type="caution">
    <text evidence="3">The sequence shown here is derived from an EMBL/GenBank/DDBJ whole genome shotgun (WGS) entry which is preliminary data.</text>
</comment>
<dbReference type="OrthoDB" id="9796786at2"/>
<dbReference type="RefSeq" id="WP_105042918.1">
    <property type="nucleotide sequence ID" value="NZ_MQWA01000001.1"/>
</dbReference>
<dbReference type="PANTHER" id="PTHR40455">
    <property type="entry name" value="ANTITOXIN HIGA"/>
    <property type="match status" value="1"/>
</dbReference>
<dbReference type="GO" id="GO:0001046">
    <property type="term" value="F:core promoter sequence-specific DNA binding"/>
    <property type="evidence" value="ECO:0007669"/>
    <property type="project" value="TreeGrafter"/>
</dbReference>
<dbReference type="InterPro" id="IPR010982">
    <property type="entry name" value="Lambda_DNA-bd_dom_sf"/>
</dbReference>
<evidence type="ECO:0000313" key="4">
    <source>
        <dbReference type="Proteomes" id="UP000239907"/>
    </source>
</evidence>
<dbReference type="SMART" id="SM00530">
    <property type="entry name" value="HTH_XRE"/>
    <property type="match status" value="1"/>
</dbReference>
<reference evidence="3 4" key="1">
    <citation type="submission" date="2016-12" db="EMBL/GenBank/DDBJ databases">
        <title>Study of bacterial adaptation to deep sea.</title>
        <authorList>
            <person name="Song J."/>
            <person name="Yoshizawa S."/>
            <person name="Kogure K."/>
        </authorList>
    </citation>
    <scope>NUCLEOTIDE SEQUENCE [LARGE SCALE GENOMIC DNA]</scope>
    <source>
        <strain evidence="3 4">SAORIC-165</strain>
    </source>
</reference>
<dbReference type="Gene3D" id="1.10.10.2910">
    <property type="match status" value="1"/>
</dbReference>
<dbReference type="PROSITE" id="PS50943">
    <property type="entry name" value="HTH_CROC1"/>
    <property type="match status" value="1"/>
</dbReference>
<evidence type="ECO:0000259" key="2">
    <source>
        <dbReference type="PROSITE" id="PS50943"/>
    </source>
</evidence>
<name>A0A2S7U089_9BACT</name>
<dbReference type="Proteomes" id="UP000239907">
    <property type="component" value="Unassembled WGS sequence"/>
</dbReference>
<feature type="domain" description="HTH cro/C1-type" evidence="2">
    <location>
        <begin position="61"/>
        <end position="114"/>
    </location>
</feature>
<sequence>MKLIKTKQAHAEAMEHLSELMLADPAADSPEEKELELLAFLIESYEKEHICIAPPTPVEAIKFRMEQQGFKQADLVKYIGSRSKVSEVLNGKRPLSLPMIRKLHIGLGIAADVLIEQPDKDLPDEIPVGEFPVKEMHARGWFPAFRGTWAQVKEQAKEMLHDFFGSSKMMAIPALNRQLIRSNSKLDSNALHAWRHRVLQLATEKKLPSYKAEDVNDAFVRSLIALSSFEEGPALAIKALENKGIAVVIEARLPQTHLDGAALLSNQRPVIGLTLRHDRLDNFWFVLLHELAHVKLHLSKGDITDFLDTDIDKESSEKLEKEADEFALNSCISKDNWAELKSLTRAPQIRSAASKLSIHPSILAGRLRRIHGYKKHSSIVGQGILREALGFENATWPK</sequence>
<keyword evidence="4" id="KW-1185">Reference proteome</keyword>
<dbReference type="GO" id="GO:0006355">
    <property type="term" value="P:regulation of DNA-templated transcription"/>
    <property type="evidence" value="ECO:0007669"/>
    <property type="project" value="InterPro"/>
</dbReference>
<dbReference type="InterPro" id="IPR039060">
    <property type="entry name" value="Antitox_HigA"/>
</dbReference>
<organism evidence="3 4">
    <name type="scientific">Rubritalea profundi</name>
    <dbReference type="NCBI Taxonomy" id="1658618"/>
    <lineage>
        <taxon>Bacteria</taxon>
        <taxon>Pseudomonadati</taxon>
        <taxon>Verrucomicrobiota</taxon>
        <taxon>Verrucomicrobiia</taxon>
        <taxon>Verrucomicrobiales</taxon>
        <taxon>Rubritaleaceae</taxon>
        <taxon>Rubritalea</taxon>
    </lineage>
</organism>
<dbReference type="CDD" id="cd00093">
    <property type="entry name" value="HTH_XRE"/>
    <property type="match status" value="1"/>
</dbReference>
<dbReference type="InterPro" id="IPR001387">
    <property type="entry name" value="Cro/C1-type_HTH"/>
</dbReference>
<dbReference type="EMBL" id="MQWA01000001">
    <property type="protein sequence ID" value="PQJ28418.1"/>
    <property type="molecule type" value="Genomic_DNA"/>
</dbReference>
<dbReference type="AlphaFoldDB" id="A0A2S7U089"/>
<dbReference type="Pfam" id="PF06114">
    <property type="entry name" value="Peptidase_M78"/>
    <property type="match status" value="1"/>
</dbReference>
<dbReference type="Gene3D" id="1.10.260.40">
    <property type="entry name" value="lambda repressor-like DNA-binding domains"/>
    <property type="match status" value="1"/>
</dbReference>
<comment type="similarity">
    <text evidence="1">Belongs to the short-chain fatty acyl-CoA assimilation regulator (ScfR) family.</text>
</comment>
<dbReference type="SUPFAM" id="SSF47413">
    <property type="entry name" value="lambda repressor-like DNA-binding domains"/>
    <property type="match status" value="1"/>
</dbReference>
<proteinExistence type="inferred from homology"/>
<accession>A0A2S7U089</accession>
<evidence type="ECO:0000313" key="3">
    <source>
        <dbReference type="EMBL" id="PQJ28418.1"/>
    </source>
</evidence>
<evidence type="ECO:0000256" key="1">
    <source>
        <dbReference type="ARBA" id="ARBA00007227"/>
    </source>
</evidence>
<dbReference type="InterPro" id="IPR010359">
    <property type="entry name" value="IrrE_HExxH"/>
</dbReference>
<protein>
    <recommendedName>
        <fullName evidence="2">HTH cro/C1-type domain-containing protein</fullName>
    </recommendedName>
</protein>
<dbReference type="PANTHER" id="PTHR40455:SF1">
    <property type="entry name" value="ANTITOXIN HIGA"/>
    <property type="match status" value="1"/>
</dbReference>
<gene>
    <name evidence="3" type="ORF">BSZ32_07775</name>
</gene>